<proteinExistence type="predicted"/>
<gene>
    <name evidence="1" type="ORF">OVA965_LOCUS43063</name>
    <name evidence="2" type="ORF">TMI583_LOCUS45189</name>
</gene>
<name>A0A8S2G7B7_9BILA</name>
<dbReference type="Proteomes" id="UP000677228">
    <property type="component" value="Unassembled WGS sequence"/>
</dbReference>
<protein>
    <submittedName>
        <fullName evidence="1">Uncharacterized protein</fullName>
    </submittedName>
</protein>
<dbReference type="AlphaFoldDB" id="A0A8S2G7B7"/>
<evidence type="ECO:0000313" key="1">
    <source>
        <dbReference type="EMBL" id="CAF1618711.1"/>
    </source>
</evidence>
<dbReference type="EMBL" id="CAJNOK010055219">
    <property type="protein sequence ID" value="CAF1618711.1"/>
    <property type="molecule type" value="Genomic_DNA"/>
</dbReference>
<comment type="caution">
    <text evidence="1">The sequence shown here is derived from an EMBL/GenBank/DDBJ whole genome shotgun (WGS) entry which is preliminary data.</text>
</comment>
<feature type="non-terminal residue" evidence="1">
    <location>
        <position position="1"/>
    </location>
</feature>
<dbReference type="EMBL" id="CAJOBA010079943">
    <property type="protein sequence ID" value="CAF4436892.1"/>
    <property type="molecule type" value="Genomic_DNA"/>
</dbReference>
<dbReference type="Proteomes" id="UP000682733">
    <property type="component" value="Unassembled WGS sequence"/>
</dbReference>
<organism evidence="1 3">
    <name type="scientific">Didymodactylos carnosus</name>
    <dbReference type="NCBI Taxonomy" id="1234261"/>
    <lineage>
        <taxon>Eukaryota</taxon>
        <taxon>Metazoa</taxon>
        <taxon>Spiralia</taxon>
        <taxon>Gnathifera</taxon>
        <taxon>Rotifera</taxon>
        <taxon>Eurotatoria</taxon>
        <taxon>Bdelloidea</taxon>
        <taxon>Philodinida</taxon>
        <taxon>Philodinidae</taxon>
        <taxon>Didymodactylos</taxon>
    </lineage>
</organism>
<sequence length="35" mass="3954">QIIPDLCEKIQATFEIRADRDKHPLCVQAQGAAHH</sequence>
<evidence type="ECO:0000313" key="2">
    <source>
        <dbReference type="EMBL" id="CAF4436892.1"/>
    </source>
</evidence>
<evidence type="ECO:0000313" key="3">
    <source>
        <dbReference type="Proteomes" id="UP000677228"/>
    </source>
</evidence>
<accession>A0A8S2G7B7</accession>
<reference evidence="1" key="1">
    <citation type="submission" date="2021-02" db="EMBL/GenBank/DDBJ databases">
        <authorList>
            <person name="Nowell W R."/>
        </authorList>
    </citation>
    <scope>NUCLEOTIDE SEQUENCE</scope>
</reference>